<accession>A0AAP6ZUF5</accession>
<dbReference type="AlphaFoldDB" id="A0AAP6ZUF5"/>
<comment type="caution">
    <text evidence="1">The sequence shown here is derived from an EMBL/GenBank/DDBJ whole genome shotgun (WGS) entry which is preliminary data.</text>
</comment>
<gene>
    <name evidence="1" type="ORF">F0238_21285</name>
</gene>
<evidence type="ECO:0000313" key="2">
    <source>
        <dbReference type="Proteomes" id="UP000576645"/>
    </source>
</evidence>
<evidence type="ECO:0000313" key="1">
    <source>
        <dbReference type="EMBL" id="NOJ25262.1"/>
    </source>
</evidence>
<name>A0AAP6ZUF5_9VIBR</name>
<dbReference type="Proteomes" id="UP000576645">
    <property type="component" value="Unassembled WGS sequence"/>
</dbReference>
<sequence length="91" mass="10310">MIEDKTGERLLSSDDGSVICFSDFPSADDYRLNLTLSNLDHPDNTWICDVVEVKNSKDKLIVRNAVGRLIHTFHSNYVPFSPFIIEDSIHA</sequence>
<proteinExistence type="predicted"/>
<dbReference type="RefSeq" id="WP_171353760.1">
    <property type="nucleotide sequence ID" value="NZ_VTXP01000015.1"/>
</dbReference>
<organism evidence="1 2">
    <name type="scientific">Vibrio coralliilyticus</name>
    <dbReference type="NCBI Taxonomy" id="190893"/>
    <lineage>
        <taxon>Bacteria</taxon>
        <taxon>Pseudomonadati</taxon>
        <taxon>Pseudomonadota</taxon>
        <taxon>Gammaproteobacteria</taxon>
        <taxon>Vibrionales</taxon>
        <taxon>Vibrionaceae</taxon>
        <taxon>Vibrio</taxon>
    </lineage>
</organism>
<protein>
    <submittedName>
        <fullName evidence="1">Uncharacterized protein</fullName>
    </submittedName>
</protein>
<dbReference type="EMBL" id="VTXP01000015">
    <property type="protein sequence ID" value="NOJ25262.1"/>
    <property type="molecule type" value="Genomic_DNA"/>
</dbReference>
<reference evidence="1 2" key="1">
    <citation type="submission" date="2019-09" db="EMBL/GenBank/DDBJ databases">
        <title>Draft genome sequencing and comparative genomics of hatchery-associated Vibrios.</title>
        <authorList>
            <person name="Kehlet-Delgado H."/>
            <person name="Mueller R.S."/>
        </authorList>
    </citation>
    <scope>NUCLEOTIDE SEQUENCE [LARGE SCALE GENOMIC DNA]</scope>
    <source>
        <strain evidence="1 2">09-121-3</strain>
    </source>
</reference>